<reference evidence="2 3" key="1">
    <citation type="submission" date="2016-05" db="EMBL/GenBank/DDBJ databases">
        <title>A degradative enzymes factory behind the ericoid mycorrhizal symbiosis.</title>
        <authorList>
            <consortium name="DOE Joint Genome Institute"/>
            <person name="Martino E."/>
            <person name="Morin E."/>
            <person name="Grelet G."/>
            <person name="Kuo A."/>
            <person name="Kohler A."/>
            <person name="Daghino S."/>
            <person name="Barry K."/>
            <person name="Choi C."/>
            <person name="Cichocki N."/>
            <person name="Clum A."/>
            <person name="Copeland A."/>
            <person name="Hainaut M."/>
            <person name="Haridas S."/>
            <person name="Labutti K."/>
            <person name="Lindquist E."/>
            <person name="Lipzen A."/>
            <person name="Khouja H.-R."/>
            <person name="Murat C."/>
            <person name="Ohm R."/>
            <person name="Olson A."/>
            <person name="Spatafora J."/>
            <person name="Veneault-Fourrey C."/>
            <person name="Henrissat B."/>
            <person name="Grigoriev I."/>
            <person name="Martin F."/>
            <person name="Perotto S."/>
        </authorList>
    </citation>
    <scope>NUCLEOTIDE SEQUENCE [LARGE SCALE GENOMIC DNA]</scope>
    <source>
        <strain evidence="2 3">UAMH 7357</strain>
    </source>
</reference>
<name>A0A2J6Q545_9HELO</name>
<protein>
    <submittedName>
        <fullName evidence="2">Uncharacterized protein</fullName>
    </submittedName>
</protein>
<evidence type="ECO:0000313" key="2">
    <source>
        <dbReference type="EMBL" id="PMD21363.1"/>
    </source>
</evidence>
<keyword evidence="3" id="KW-1185">Reference proteome</keyword>
<dbReference type="AlphaFoldDB" id="A0A2J6Q545"/>
<dbReference type="EMBL" id="KZ613481">
    <property type="protein sequence ID" value="PMD21363.1"/>
    <property type="molecule type" value="Genomic_DNA"/>
</dbReference>
<evidence type="ECO:0000256" key="1">
    <source>
        <dbReference type="SAM" id="Phobius"/>
    </source>
</evidence>
<gene>
    <name evidence="2" type="ORF">NA56DRAFT_125434</name>
</gene>
<proteinExistence type="predicted"/>
<accession>A0A2J6Q545</accession>
<keyword evidence="1" id="KW-0472">Membrane</keyword>
<keyword evidence="1" id="KW-1133">Transmembrane helix</keyword>
<evidence type="ECO:0000313" key="3">
    <source>
        <dbReference type="Proteomes" id="UP000235672"/>
    </source>
</evidence>
<keyword evidence="1" id="KW-0812">Transmembrane</keyword>
<sequence length="269" mass="30262">MWFYLSHRRQTLLKMSSTWTRPVTPTHQERQAAQQNQSLTEIPVPSCSMRVLRSFTEQRRGAILSFVGSQPRASWSWGSGRKRKVRRMSQRKGVHQGALAGLFSLCRCIVTFLAVSLKIGEILSARRLYSRLCRMRRAKLCKSGPPFHSMVRSPSLTVSLGSICSHFDSTGGYELTKSLERIFNTATNDSGATVITVISNFILSDSQSISLTVARTVRICSPRLRLKLLVQCSKQCAAELTQQHHHRRSLYCTGRSSSTAAGQRHTVQY</sequence>
<feature type="transmembrane region" description="Helical" evidence="1">
    <location>
        <begin position="93"/>
        <end position="117"/>
    </location>
</feature>
<dbReference type="Proteomes" id="UP000235672">
    <property type="component" value="Unassembled WGS sequence"/>
</dbReference>
<organism evidence="2 3">
    <name type="scientific">Hyaloscypha hepaticicola</name>
    <dbReference type="NCBI Taxonomy" id="2082293"/>
    <lineage>
        <taxon>Eukaryota</taxon>
        <taxon>Fungi</taxon>
        <taxon>Dikarya</taxon>
        <taxon>Ascomycota</taxon>
        <taxon>Pezizomycotina</taxon>
        <taxon>Leotiomycetes</taxon>
        <taxon>Helotiales</taxon>
        <taxon>Hyaloscyphaceae</taxon>
        <taxon>Hyaloscypha</taxon>
    </lineage>
</organism>